<dbReference type="EMBL" id="AP026801">
    <property type="protein sequence ID" value="BDR57555.1"/>
    <property type="molecule type" value="Genomic_DNA"/>
</dbReference>
<dbReference type="InterPro" id="IPR001708">
    <property type="entry name" value="YidC/ALB3/OXA1/COX18"/>
</dbReference>
<keyword evidence="15" id="KW-1185">Reference proteome</keyword>
<keyword evidence="9" id="KW-0564">Palmitate</keyword>
<evidence type="ECO:0000256" key="8">
    <source>
        <dbReference type="ARBA" id="ARBA00023136"/>
    </source>
</evidence>
<sequence length="288" mass="33412">MLHAINYFWERRKKLLVPLFLVGMVIFLTACSTKPITSSSTNFWDRYIVYNFSLLVVWLSKLFGGNYGVGIIVFTVLINLLVAPLRIWQTKMTNKQMELQPEIDALKKKYPGTDTESRQALQEETQKIYSAHNINPMAGCLPLVVQLPFIYALAQAIYRTPTLQQGTFLWMKLSKPDPYYILPILAAVFTLITTWLSSYAQPTMNTTNKMMMLVMPLIIFFSAMNLSSAISVYWVAGNLFMVFQTLIFQNPFKIRKARRDKELKRKRLERELEKAKRGKGKYRHGKKK</sequence>
<protein>
    <recommendedName>
        <fullName evidence="12">Membrane protein insertase YidC</fullName>
    </recommendedName>
    <alternativeName>
        <fullName evidence="12">Foldase YidC</fullName>
    </alternativeName>
    <alternativeName>
        <fullName evidence="12">Membrane integrase YidC</fullName>
    </alternativeName>
    <alternativeName>
        <fullName evidence="12">Membrane protein YidC</fullName>
    </alternativeName>
</protein>
<dbReference type="PRINTS" id="PR00701">
    <property type="entry name" value="60KDINNERMP"/>
</dbReference>
<dbReference type="RefSeq" id="WP_317696720.1">
    <property type="nucleotide sequence ID" value="NZ_AP026801.1"/>
</dbReference>
<dbReference type="Proteomes" id="UP001321804">
    <property type="component" value="Chromosome"/>
</dbReference>
<dbReference type="InterPro" id="IPR028055">
    <property type="entry name" value="YidC/Oxa/ALB_C"/>
</dbReference>
<dbReference type="PANTHER" id="PTHR12428">
    <property type="entry name" value="OXA1"/>
    <property type="match status" value="1"/>
</dbReference>
<keyword evidence="10 12" id="KW-0143">Chaperone</keyword>
<evidence type="ECO:0000256" key="11">
    <source>
        <dbReference type="ARBA" id="ARBA00023288"/>
    </source>
</evidence>
<dbReference type="Pfam" id="PF02096">
    <property type="entry name" value="60KD_IMP"/>
    <property type="match status" value="1"/>
</dbReference>
<evidence type="ECO:0000313" key="15">
    <source>
        <dbReference type="Proteomes" id="UP001321804"/>
    </source>
</evidence>
<keyword evidence="8 12" id="KW-0472">Membrane</keyword>
<keyword evidence="5 12" id="KW-0732">Signal</keyword>
<evidence type="ECO:0000256" key="10">
    <source>
        <dbReference type="ARBA" id="ARBA00023186"/>
    </source>
</evidence>
<evidence type="ECO:0000256" key="5">
    <source>
        <dbReference type="ARBA" id="ARBA00022729"/>
    </source>
</evidence>
<gene>
    <name evidence="12 14" type="primary">yidC</name>
    <name evidence="14" type="ORF">KIMC2_21170</name>
</gene>
<feature type="transmembrane region" description="Helical" evidence="12">
    <location>
        <begin position="210"/>
        <end position="226"/>
    </location>
</feature>
<dbReference type="InterPro" id="IPR047196">
    <property type="entry name" value="YidC_ALB_C"/>
</dbReference>
<keyword evidence="4 12" id="KW-0812">Transmembrane</keyword>
<dbReference type="GO" id="GO:0005886">
    <property type="term" value="C:plasma membrane"/>
    <property type="evidence" value="ECO:0007669"/>
    <property type="project" value="UniProtKB-SubCell"/>
</dbReference>
<keyword evidence="3 12" id="KW-1003">Cell membrane</keyword>
<name>A0AAU9DCP1_9LACO</name>
<keyword evidence="7 12" id="KW-1133">Transmembrane helix</keyword>
<evidence type="ECO:0000256" key="3">
    <source>
        <dbReference type="ARBA" id="ARBA00022475"/>
    </source>
</evidence>
<comment type="function">
    <text evidence="12">Required for the insertion and/or proper folding and/or complex formation of integral membrane proteins into the membrane. Involved in integration of membrane proteins that insert both dependently and independently of the Sec translocase complex, as well as at least some lipoproteins.</text>
</comment>
<dbReference type="GO" id="GO:0032977">
    <property type="term" value="F:membrane insertase activity"/>
    <property type="evidence" value="ECO:0007669"/>
    <property type="project" value="InterPro"/>
</dbReference>
<dbReference type="GO" id="GO:0015031">
    <property type="term" value="P:protein transport"/>
    <property type="evidence" value="ECO:0007669"/>
    <property type="project" value="UniProtKB-KW"/>
</dbReference>
<proteinExistence type="inferred from homology"/>
<reference evidence="14 15" key="1">
    <citation type="journal article" date="2023" name="Microbiol. Spectr.">
        <title>Symbiosis of Carpenter Bees with Uncharacterized Lactic Acid Bacteria Showing NAD Auxotrophy.</title>
        <authorList>
            <person name="Kawasaki S."/>
            <person name="Ozawa K."/>
            <person name="Mori T."/>
            <person name="Yamamoto A."/>
            <person name="Ito M."/>
            <person name="Ohkuma M."/>
            <person name="Sakamoto M."/>
            <person name="Matsutani M."/>
        </authorList>
    </citation>
    <scope>NUCLEOTIDE SEQUENCE [LARGE SCALE GENOMIC DNA]</scope>
    <source>
        <strain evidence="14 15">KimC2</strain>
    </source>
</reference>
<evidence type="ECO:0000256" key="9">
    <source>
        <dbReference type="ARBA" id="ARBA00023139"/>
    </source>
</evidence>
<feature type="transmembrane region" description="Helical" evidence="12">
    <location>
        <begin position="67"/>
        <end position="88"/>
    </location>
</feature>
<evidence type="ECO:0000256" key="2">
    <source>
        <dbReference type="ARBA" id="ARBA00022448"/>
    </source>
</evidence>
<dbReference type="GO" id="GO:0051205">
    <property type="term" value="P:protein insertion into membrane"/>
    <property type="evidence" value="ECO:0007669"/>
    <property type="project" value="TreeGrafter"/>
</dbReference>
<dbReference type="InterPro" id="IPR023060">
    <property type="entry name" value="YidC/YidC1/YidC2_Firmicutes"/>
</dbReference>
<evidence type="ECO:0000259" key="13">
    <source>
        <dbReference type="Pfam" id="PF02096"/>
    </source>
</evidence>
<dbReference type="HAMAP" id="MF_01811">
    <property type="entry name" value="YidC_type2"/>
    <property type="match status" value="1"/>
</dbReference>
<dbReference type="AlphaFoldDB" id="A0AAU9DCP1"/>
<organism evidence="14 15">
    <name type="scientific">Xylocopilactobacillus apis</name>
    <dbReference type="NCBI Taxonomy" id="2932183"/>
    <lineage>
        <taxon>Bacteria</taxon>
        <taxon>Bacillati</taxon>
        <taxon>Bacillota</taxon>
        <taxon>Bacilli</taxon>
        <taxon>Lactobacillales</taxon>
        <taxon>Lactobacillaceae</taxon>
        <taxon>Xylocopilactobacillus</taxon>
    </lineage>
</organism>
<dbReference type="PANTHER" id="PTHR12428:SF65">
    <property type="entry name" value="CYTOCHROME C OXIDASE ASSEMBLY PROTEIN COX18, MITOCHONDRIAL"/>
    <property type="match status" value="1"/>
</dbReference>
<keyword evidence="6 12" id="KW-0653">Protein transport</keyword>
<evidence type="ECO:0000256" key="6">
    <source>
        <dbReference type="ARBA" id="ARBA00022927"/>
    </source>
</evidence>
<evidence type="ECO:0000256" key="4">
    <source>
        <dbReference type="ARBA" id="ARBA00022692"/>
    </source>
</evidence>
<feature type="transmembrane region" description="Helical" evidence="12">
    <location>
        <begin position="137"/>
        <end position="158"/>
    </location>
</feature>
<keyword evidence="11" id="KW-0449">Lipoprotein</keyword>
<dbReference type="CDD" id="cd20070">
    <property type="entry name" value="5TM_YidC_Alb3"/>
    <property type="match status" value="1"/>
</dbReference>
<feature type="transmembrane region" description="Helical" evidence="12">
    <location>
        <begin position="178"/>
        <end position="198"/>
    </location>
</feature>
<keyword evidence="2 12" id="KW-0813">Transport</keyword>
<comment type="subcellular location">
    <subcellularLocation>
        <location evidence="1 12">Cell membrane</location>
        <topology evidence="1 12">Multi-pass membrane protein</topology>
    </subcellularLocation>
</comment>
<feature type="domain" description="Membrane insertase YidC/Oxa/ALB C-terminal" evidence="13">
    <location>
        <begin position="67"/>
        <end position="249"/>
    </location>
</feature>
<evidence type="ECO:0000313" key="14">
    <source>
        <dbReference type="EMBL" id="BDR57555.1"/>
    </source>
</evidence>
<evidence type="ECO:0000256" key="1">
    <source>
        <dbReference type="ARBA" id="ARBA00004651"/>
    </source>
</evidence>
<comment type="similarity">
    <text evidence="12">Belongs to the OXA1/ALB3/YidC family. Type 2 subfamily.</text>
</comment>
<evidence type="ECO:0000256" key="12">
    <source>
        <dbReference type="HAMAP-Rule" id="MF_01811"/>
    </source>
</evidence>
<dbReference type="KEGG" id="xak:KIMC2_21170"/>
<dbReference type="NCBIfam" id="TIGR03592">
    <property type="entry name" value="yidC_oxa1_cterm"/>
    <property type="match status" value="1"/>
</dbReference>
<evidence type="ECO:0000256" key="7">
    <source>
        <dbReference type="ARBA" id="ARBA00022989"/>
    </source>
</evidence>
<accession>A0AAU9DCP1</accession>